<evidence type="ECO:0000313" key="3">
    <source>
        <dbReference type="Proteomes" id="UP001066276"/>
    </source>
</evidence>
<gene>
    <name evidence="2" type="ORF">NDU88_003461</name>
</gene>
<feature type="region of interest" description="Disordered" evidence="1">
    <location>
        <begin position="52"/>
        <end position="83"/>
    </location>
</feature>
<dbReference type="EMBL" id="JANPWB010000013">
    <property type="protein sequence ID" value="KAJ1106058.1"/>
    <property type="molecule type" value="Genomic_DNA"/>
</dbReference>
<feature type="compositionally biased region" description="Polar residues" evidence="1">
    <location>
        <begin position="62"/>
        <end position="83"/>
    </location>
</feature>
<sequence>MQANRVPVHGLVSQDGSTNASPRAFISAHHNQEALLESVPEIPCTNLFSPLEHQDHMHDQGGPSSFLQNVNQFRPGASSTSPQEDLVPLVIGLKKEVGELKSLMAEILNTLSSIGLRRVSSHIVESEVAPSNARLLSSHGSVSNTSGSCHLKRNAYASGVPPVKPANVPCARESVKVPLGQHSRVELEWDSTTAYGHRTCSNNGNSIYMCKVPPLPPNSREDKSSLINKASRWLRHNRHCGSIIYSEILSADRFSSNQGCWDVIRLKLASPHLVKGLLSMEARNTMWKETKNFLSGSWPPNSPLGTILHPSLKPATPNEGPGLTAFCEELSRVAPTEEYDPSSERSILCETDHLAVTSDID</sequence>
<comment type="caution">
    <text evidence="2">The sequence shown here is derived from an EMBL/GenBank/DDBJ whole genome shotgun (WGS) entry which is preliminary data.</text>
</comment>
<dbReference type="Proteomes" id="UP001066276">
    <property type="component" value="Chromosome 9"/>
</dbReference>
<protein>
    <submittedName>
        <fullName evidence="2">Uncharacterized protein</fullName>
    </submittedName>
</protein>
<proteinExistence type="predicted"/>
<keyword evidence="3" id="KW-1185">Reference proteome</keyword>
<dbReference type="AlphaFoldDB" id="A0AAV7MQS9"/>
<accession>A0AAV7MQS9</accession>
<evidence type="ECO:0000256" key="1">
    <source>
        <dbReference type="SAM" id="MobiDB-lite"/>
    </source>
</evidence>
<organism evidence="2 3">
    <name type="scientific">Pleurodeles waltl</name>
    <name type="common">Iberian ribbed newt</name>
    <dbReference type="NCBI Taxonomy" id="8319"/>
    <lineage>
        <taxon>Eukaryota</taxon>
        <taxon>Metazoa</taxon>
        <taxon>Chordata</taxon>
        <taxon>Craniata</taxon>
        <taxon>Vertebrata</taxon>
        <taxon>Euteleostomi</taxon>
        <taxon>Amphibia</taxon>
        <taxon>Batrachia</taxon>
        <taxon>Caudata</taxon>
        <taxon>Salamandroidea</taxon>
        <taxon>Salamandridae</taxon>
        <taxon>Pleurodelinae</taxon>
        <taxon>Pleurodeles</taxon>
    </lineage>
</organism>
<reference evidence="2" key="1">
    <citation type="journal article" date="2022" name="bioRxiv">
        <title>Sequencing and chromosome-scale assembly of the giantPleurodeles waltlgenome.</title>
        <authorList>
            <person name="Brown T."/>
            <person name="Elewa A."/>
            <person name="Iarovenko S."/>
            <person name="Subramanian E."/>
            <person name="Araus A.J."/>
            <person name="Petzold A."/>
            <person name="Susuki M."/>
            <person name="Suzuki K.-i.T."/>
            <person name="Hayashi T."/>
            <person name="Toyoda A."/>
            <person name="Oliveira C."/>
            <person name="Osipova E."/>
            <person name="Leigh N.D."/>
            <person name="Simon A."/>
            <person name="Yun M.H."/>
        </authorList>
    </citation>
    <scope>NUCLEOTIDE SEQUENCE</scope>
    <source>
        <strain evidence="2">20211129_DDA</strain>
        <tissue evidence="2">Liver</tissue>
    </source>
</reference>
<evidence type="ECO:0000313" key="2">
    <source>
        <dbReference type="EMBL" id="KAJ1106058.1"/>
    </source>
</evidence>
<name>A0AAV7MQS9_PLEWA</name>